<proteinExistence type="predicted"/>
<reference evidence="2" key="1">
    <citation type="journal article" date="2019" name="Int. J. Syst. Evol. Microbiol.">
        <title>The Global Catalogue of Microorganisms (GCM) 10K type strain sequencing project: providing services to taxonomists for standard genome sequencing and annotation.</title>
        <authorList>
            <consortium name="The Broad Institute Genomics Platform"/>
            <consortium name="The Broad Institute Genome Sequencing Center for Infectious Disease"/>
            <person name="Wu L."/>
            <person name="Ma J."/>
        </authorList>
    </citation>
    <scope>NUCLEOTIDE SEQUENCE [LARGE SCALE GENOMIC DNA]</scope>
    <source>
        <strain evidence="2">KCTC 52924</strain>
    </source>
</reference>
<sequence length="78" mass="8788">MKTIATLIFVLFIGMSAQGQKVNEEVKVLILTEGIEKYNSQEVVVSSYNSVTRLYKFKNSTIKRALSFSTKLNKARLA</sequence>
<organism evidence="1 2">
    <name type="scientific">Arenibacter antarcticus</name>
    <dbReference type="NCBI Taxonomy" id="2040469"/>
    <lineage>
        <taxon>Bacteria</taxon>
        <taxon>Pseudomonadati</taxon>
        <taxon>Bacteroidota</taxon>
        <taxon>Flavobacteriia</taxon>
        <taxon>Flavobacteriales</taxon>
        <taxon>Flavobacteriaceae</taxon>
        <taxon>Arenibacter</taxon>
    </lineage>
</organism>
<gene>
    <name evidence="1" type="ORF">ACFS1K_16610</name>
</gene>
<dbReference type="Proteomes" id="UP001597532">
    <property type="component" value="Unassembled WGS sequence"/>
</dbReference>
<dbReference type="RefSeq" id="WP_251808398.1">
    <property type="nucleotide sequence ID" value="NZ_CP166679.1"/>
</dbReference>
<dbReference type="EMBL" id="JBHUOK010000033">
    <property type="protein sequence ID" value="MFD2791396.1"/>
    <property type="molecule type" value="Genomic_DNA"/>
</dbReference>
<protein>
    <submittedName>
        <fullName evidence="1">Uncharacterized protein</fullName>
    </submittedName>
</protein>
<evidence type="ECO:0000313" key="2">
    <source>
        <dbReference type="Proteomes" id="UP001597532"/>
    </source>
</evidence>
<evidence type="ECO:0000313" key="1">
    <source>
        <dbReference type="EMBL" id="MFD2791396.1"/>
    </source>
</evidence>
<comment type="caution">
    <text evidence="1">The sequence shown here is derived from an EMBL/GenBank/DDBJ whole genome shotgun (WGS) entry which is preliminary data.</text>
</comment>
<keyword evidence="2" id="KW-1185">Reference proteome</keyword>
<accession>A0ABW5VN54</accession>
<name>A0ABW5VN54_9FLAO</name>